<evidence type="ECO:0000256" key="1">
    <source>
        <dbReference type="ARBA" id="ARBA00023125"/>
    </source>
</evidence>
<organism evidence="2 3">
    <name type="scientific">Aneurinibacillus soli</name>
    <dbReference type="NCBI Taxonomy" id="1500254"/>
    <lineage>
        <taxon>Bacteria</taxon>
        <taxon>Bacillati</taxon>
        <taxon>Bacillota</taxon>
        <taxon>Bacilli</taxon>
        <taxon>Bacillales</taxon>
        <taxon>Paenibacillaceae</taxon>
        <taxon>Aneurinibacillus group</taxon>
        <taxon>Aneurinibacillus</taxon>
    </lineage>
</organism>
<dbReference type="KEGG" id="asoc:CB4_03014"/>
<dbReference type="PRINTS" id="PR00455">
    <property type="entry name" value="HTHTETR"/>
</dbReference>
<dbReference type="InterPro" id="IPR050109">
    <property type="entry name" value="HTH-type_TetR-like_transc_reg"/>
</dbReference>
<sequence>MEGTLNETREKILQATITLMREKGIKAMTTRSIAEAAGVNEVTLFRHFGNKAGLIGAAVAAFSYVPSITKAFQETITWNLEHDLYLFSKAYFDVMEQNRDVIVIGFKEADQLPELQEEIAKIPRQLKVLLIEYLTEMQRRGHVIETNIEAQAMHFIWTNFGYFISRARFQQRITTLTHDEFIRSCLHIFARGLTP</sequence>
<evidence type="ECO:0000313" key="3">
    <source>
        <dbReference type="Proteomes" id="UP000217696"/>
    </source>
</evidence>
<dbReference type="Gene3D" id="1.10.10.60">
    <property type="entry name" value="Homeodomain-like"/>
    <property type="match status" value="1"/>
</dbReference>
<dbReference type="GO" id="GO:0000976">
    <property type="term" value="F:transcription cis-regulatory region binding"/>
    <property type="evidence" value="ECO:0007669"/>
    <property type="project" value="TreeGrafter"/>
</dbReference>
<keyword evidence="3" id="KW-1185">Reference proteome</keyword>
<dbReference type="InterPro" id="IPR001647">
    <property type="entry name" value="HTH_TetR"/>
</dbReference>
<name>A0A0U5AYI5_9BACL</name>
<dbReference type="Pfam" id="PF00440">
    <property type="entry name" value="TetR_N"/>
    <property type="match status" value="1"/>
</dbReference>
<dbReference type="RefSeq" id="WP_096466537.1">
    <property type="nucleotide sequence ID" value="NZ_AP017312.1"/>
</dbReference>
<accession>A0A0U5AYI5</accession>
<keyword evidence="1" id="KW-0238">DNA-binding</keyword>
<dbReference type="SUPFAM" id="SSF46689">
    <property type="entry name" value="Homeodomain-like"/>
    <property type="match status" value="1"/>
</dbReference>
<proteinExistence type="predicted"/>
<dbReference type="PANTHER" id="PTHR30055">
    <property type="entry name" value="HTH-TYPE TRANSCRIPTIONAL REGULATOR RUTR"/>
    <property type="match status" value="1"/>
</dbReference>
<dbReference type="OrthoDB" id="277085at2"/>
<dbReference type="GO" id="GO:0003700">
    <property type="term" value="F:DNA-binding transcription factor activity"/>
    <property type="evidence" value="ECO:0007669"/>
    <property type="project" value="TreeGrafter"/>
</dbReference>
<dbReference type="PANTHER" id="PTHR30055:SF226">
    <property type="entry name" value="HTH-TYPE TRANSCRIPTIONAL REGULATOR PKSA"/>
    <property type="match status" value="1"/>
</dbReference>
<dbReference type="Proteomes" id="UP000217696">
    <property type="component" value="Chromosome"/>
</dbReference>
<dbReference type="SUPFAM" id="SSF48498">
    <property type="entry name" value="Tetracyclin repressor-like, C-terminal domain"/>
    <property type="match status" value="1"/>
</dbReference>
<reference evidence="2 3" key="1">
    <citation type="submission" date="2015-12" db="EMBL/GenBank/DDBJ databases">
        <title>Genome sequence of Aneurinibacillus soli.</title>
        <authorList>
            <person name="Lee J.S."/>
            <person name="Lee K.C."/>
            <person name="Kim K.K."/>
            <person name="Lee B.W."/>
        </authorList>
    </citation>
    <scope>NUCLEOTIDE SEQUENCE [LARGE SCALE GENOMIC DNA]</scope>
    <source>
        <strain evidence="2 3">CB4</strain>
    </source>
</reference>
<dbReference type="EMBL" id="AP017312">
    <property type="protein sequence ID" value="BAU28837.1"/>
    <property type="molecule type" value="Genomic_DNA"/>
</dbReference>
<dbReference type="Gene3D" id="1.10.357.10">
    <property type="entry name" value="Tetracycline Repressor, domain 2"/>
    <property type="match status" value="1"/>
</dbReference>
<dbReference type="PROSITE" id="PS50977">
    <property type="entry name" value="HTH_TETR_2"/>
    <property type="match status" value="1"/>
</dbReference>
<dbReference type="InterPro" id="IPR009057">
    <property type="entry name" value="Homeodomain-like_sf"/>
</dbReference>
<dbReference type="InterPro" id="IPR036271">
    <property type="entry name" value="Tet_transcr_reg_TetR-rel_C_sf"/>
</dbReference>
<protein>
    <submittedName>
        <fullName evidence="2">Putative acrEF/envCD operon repressor</fullName>
    </submittedName>
</protein>
<evidence type="ECO:0000313" key="2">
    <source>
        <dbReference type="EMBL" id="BAU28837.1"/>
    </source>
</evidence>
<dbReference type="AlphaFoldDB" id="A0A0U5AYI5"/>
<gene>
    <name evidence="2" type="primary">envR_1</name>
    <name evidence="2" type="ORF">CB4_03014</name>
</gene>